<proteinExistence type="predicted"/>
<evidence type="ECO:0000313" key="2">
    <source>
        <dbReference type="Proteomes" id="UP000299102"/>
    </source>
</evidence>
<accession>A0A4C1V826</accession>
<dbReference type="EMBL" id="BGZK01000280">
    <property type="protein sequence ID" value="GBP33895.1"/>
    <property type="molecule type" value="Genomic_DNA"/>
</dbReference>
<keyword evidence="2" id="KW-1185">Reference proteome</keyword>
<organism evidence="1 2">
    <name type="scientific">Eumeta variegata</name>
    <name type="common">Bagworm moth</name>
    <name type="synonym">Eumeta japonica</name>
    <dbReference type="NCBI Taxonomy" id="151549"/>
    <lineage>
        <taxon>Eukaryota</taxon>
        <taxon>Metazoa</taxon>
        <taxon>Ecdysozoa</taxon>
        <taxon>Arthropoda</taxon>
        <taxon>Hexapoda</taxon>
        <taxon>Insecta</taxon>
        <taxon>Pterygota</taxon>
        <taxon>Neoptera</taxon>
        <taxon>Endopterygota</taxon>
        <taxon>Lepidoptera</taxon>
        <taxon>Glossata</taxon>
        <taxon>Ditrysia</taxon>
        <taxon>Tineoidea</taxon>
        <taxon>Psychidae</taxon>
        <taxon>Oiketicinae</taxon>
        <taxon>Eumeta</taxon>
    </lineage>
</organism>
<sequence>MDGWEQSCGEVLAGTCSHATVNLQHVNGRDRSVQYYILTQYRRKVTVSAVAFRPVNESSDSPFPLHQPLPFSISPLIPPSNVLFPPKKLVAH</sequence>
<gene>
    <name evidence="1" type="ORF">EVAR_21006_1</name>
</gene>
<comment type="caution">
    <text evidence="1">The sequence shown here is derived from an EMBL/GenBank/DDBJ whole genome shotgun (WGS) entry which is preliminary data.</text>
</comment>
<protein>
    <submittedName>
        <fullName evidence="1">Uncharacterized protein</fullName>
    </submittedName>
</protein>
<dbReference type="Proteomes" id="UP000299102">
    <property type="component" value="Unassembled WGS sequence"/>
</dbReference>
<name>A0A4C1V826_EUMVA</name>
<evidence type="ECO:0000313" key="1">
    <source>
        <dbReference type="EMBL" id="GBP33895.1"/>
    </source>
</evidence>
<reference evidence="1 2" key="1">
    <citation type="journal article" date="2019" name="Commun. Biol.">
        <title>The bagworm genome reveals a unique fibroin gene that provides high tensile strength.</title>
        <authorList>
            <person name="Kono N."/>
            <person name="Nakamura H."/>
            <person name="Ohtoshi R."/>
            <person name="Tomita M."/>
            <person name="Numata K."/>
            <person name="Arakawa K."/>
        </authorList>
    </citation>
    <scope>NUCLEOTIDE SEQUENCE [LARGE SCALE GENOMIC DNA]</scope>
</reference>
<dbReference type="AlphaFoldDB" id="A0A4C1V826"/>